<proteinExistence type="predicted"/>
<feature type="non-terminal residue" evidence="2">
    <location>
        <position position="1"/>
    </location>
</feature>
<sequence>RRDESGLPARPGTTCRGAVPQGTVDANRERGRTAMTATTTINREEWMRTLDQLTAAHEGEQVTIEVLDPEVGHQHEVELLPFTGLTYDPHDDVVVVSVGGRSSRFPVVLRHMVWHPTEVSVQEAPSVAVRVVEPDTTTTLILFDRDQDAAA</sequence>
<keyword evidence="3" id="KW-1185">Reference proteome</keyword>
<protein>
    <submittedName>
        <fullName evidence="2">DUF5335 family protein</fullName>
    </submittedName>
</protein>
<evidence type="ECO:0000313" key="2">
    <source>
        <dbReference type="EMBL" id="MFD1051222.1"/>
    </source>
</evidence>
<comment type="caution">
    <text evidence="2">The sequence shown here is derived from an EMBL/GenBank/DDBJ whole genome shotgun (WGS) entry which is preliminary data.</text>
</comment>
<feature type="region of interest" description="Disordered" evidence="1">
    <location>
        <begin position="1"/>
        <end position="30"/>
    </location>
</feature>
<evidence type="ECO:0000256" key="1">
    <source>
        <dbReference type="SAM" id="MobiDB-lite"/>
    </source>
</evidence>
<name>A0ABW3MLX5_9PSEU</name>
<organism evidence="2 3">
    <name type="scientific">Kibdelosporangium lantanae</name>
    <dbReference type="NCBI Taxonomy" id="1497396"/>
    <lineage>
        <taxon>Bacteria</taxon>
        <taxon>Bacillati</taxon>
        <taxon>Actinomycetota</taxon>
        <taxon>Actinomycetes</taxon>
        <taxon>Pseudonocardiales</taxon>
        <taxon>Pseudonocardiaceae</taxon>
        <taxon>Kibdelosporangium</taxon>
    </lineage>
</organism>
<gene>
    <name evidence="2" type="ORF">ACFQ1S_39645</name>
</gene>
<dbReference type="Proteomes" id="UP001597045">
    <property type="component" value="Unassembled WGS sequence"/>
</dbReference>
<evidence type="ECO:0000313" key="3">
    <source>
        <dbReference type="Proteomes" id="UP001597045"/>
    </source>
</evidence>
<dbReference type="EMBL" id="JBHTIS010003424">
    <property type="protein sequence ID" value="MFD1051222.1"/>
    <property type="molecule type" value="Genomic_DNA"/>
</dbReference>
<accession>A0ABW3MLX5</accession>
<dbReference type="Pfam" id="PF17269">
    <property type="entry name" value="DUF5335"/>
    <property type="match status" value="1"/>
</dbReference>
<dbReference type="InterPro" id="IPR035223">
    <property type="entry name" value="DUF5335"/>
</dbReference>
<reference evidence="3" key="1">
    <citation type="journal article" date="2019" name="Int. J. Syst. Evol. Microbiol.">
        <title>The Global Catalogue of Microorganisms (GCM) 10K type strain sequencing project: providing services to taxonomists for standard genome sequencing and annotation.</title>
        <authorList>
            <consortium name="The Broad Institute Genomics Platform"/>
            <consortium name="The Broad Institute Genome Sequencing Center for Infectious Disease"/>
            <person name="Wu L."/>
            <person name="Ma J."/>
        </authorList>
    </citation>
    <scope>NUCLEOTIDE SEQUENCE [LARGE SCALE GENOMIC DNA]</scope>
    <source>
        <strain evidence="3">JCM 31486</strain>
    </source>
</reference>